<dbReference type="Gene3D" id="3.30.70.2390">
    <property type="match status" value="1"/>
</dbReference>
<dbReference type="InterPro" id="IPR027381">
    <property type="entry name" value="LytR/CpsA/Psr_C"/>
</dbReference>
<feature type="domain" description="Cell envelope-related transcriptional attenuator" evidence="3">
    <location>
        <begin position="980"/>
        <end position="1144"/>
    </location>
</feature>
<dbReference type="InterPro" id="IPR004474">
    <property type="entry name" value="LytR_CpsA_psr"/>
</dbReference>
<feature type="compositionally biased region" description="Pro residues" evidence="2">
    <location>
        <begin position="772"/>
        <end position="789"/>
    </location>
</feature>
<dbReference type="Pfam" id="PF13399">
    <property type="entry name" value="LytR_C"/>
    <property type="match status" value="1"/>
</dbReference>
<evidence type="ECO:0000259" key="3">
    <source>
        <dbReference type="Pfam" id="PF03816"/>
    </source>
</evidence>
<gene>
    <name evidence="5" type="ORF">KCV87_21895</name>
</gene>
<dbReference type="EMBL" id="CP073249">
    <property type="protein sequence ID" value="QUF02150.1"/>
    <property type="molecule type" value="Genomic_DNA"/>
</dbReference>
<comment type="similarity">
    <text evidence="1">Belongs to the LytR/CpsA/Psr (LCP) family.</text>
</comment>
<reference evidence="5" key="1">
    <citation type="submission" date="2021-04" db="EMBL/GenBank/DDBJ databases">
        <title>Genomic sequence of Actinosynnema pretiosum subsp. pretiosum ATCC 31280 (C-14919).</title>
        <authorList>
            <person name="Bai L."/>
            <person name="Wang X."/>
            <person name="Xiao Y."/>
        </authorList>
    </citation>
    <scope>NUCLEOTIDE SEQUENCE</scope>
    <source>
        <strain evidence="5">ATCC 31280</strain>
    </source>
</reference>
<evidence type="ECO:0000259" key="4">
    <source>
        <dbReference type="Pfam" id="PF13399"/>
    </source>
</evidence>
<evidence type="ECO:0000313" key="6">
    <source>
        <dbReference type="Proteomes" id="UP000677152"/>
    </source>
</evidence>
<dbReference type="Pfam" id="PF03816">
    <property type="entry name" value="LytR_cpsA_psr"/>
    <property type="match status" value="1"/>
</dbReference>
<feature type="compositionally biased region" description="Basic residues" evidence="2">
    <location>
        <begin position="880"/>
        <end position="889"/>
    </location>
</feature>
<feature type="compositionally biased region" description="Basic and acidic residues" evidence="2">
    <location>
        <begin position="185"/>
        <end position="215"/>
    </location>
</feature>
<dbReference type="NCBIfam" id="TIGR00350">
    <property type="entry name" value="lytR_cpsA_psr"/>
    <property type="match status" value="1"/>
</dbReference>
<feature type="compositionally biased region" description="Basic and acidic residues" evidence="2">
    <location>
        <begin position="553"/>
        <end position="562"/>
    </location>
</feature>
<feature type="region of interest" description="Disordered" evidence="2">
    <location>
        <begin position="1"/>
        <end position="810"/>
    </location>
</feature>
<proteinExistence type="inferred from homology"/>
<evidence type="ECO:0000313" key="5">
    <source>
        <dbReference type="EMBL" id="QUF02150.1"/>
    </source>
</evidence>
<feature type="region of interest" description="Disordered" evidence="2">
    <location>
        <begin position="834"/>
        <end position="889"/>
    </location>
</feature>
<dbReference type="InterPro" id="IPR050922">
    <property type="entry name" value="LytR/CpsA/Psr_CW_biosynth"/>
</dbReference>
<feature type="compositionally biased region" description="Low complexity" evidence="2">
    <location>
        <begin position="670"/>
        <end position="689"/>
    </location>
</feature>
<accession>A0AA45L2R7</accession>
<feature type="compositionally biased region" description="Pro residues" evidence="2">
    <location>
        <begin position="598"/>
        <end position="619"/>
    </location>
</feature>
<sequence length="1380" mass="144458">MPDEPRRGGTGPGGDQAPQDDQTTGRRRRSMEGSGGLSVSDLLEQHSRTNIPRPIPPGQSDSGPQRGAAPEPSGRRAAPEPPAHRSEPQGPESGRQQGDHEHRPAQEPQQGRRRAARGPEDDVQGPSHPAGPGQPGETGPRTGRRARPEPSASPEPSAYEEETRYAAPVRVEPDPAAEAGGRRARHDEAPSGRRAAPEEPRTGRRAAPEADRDAAAPEGVSRASRRARHDEPAPSGRRSAPEDGVPAHEEEPGRRGRQAPDEGVGRRSRAVAPEDGFAEEGGRHEPAARRGRSFTDEAPWPQAADRRRPDVRGDEGLEDAGEESASRMSRLAPGEPNGRRSLPPRGPEVDGRGQRGPGPEATGRRARPDAGPQGPDATGRRARPEVDGGPQDGPRRPGPGGPVDGPPGGPLAGPPSGPPPGGPRRPGPDGAGMRPRPAPGPPGEDFEDGPRRGPEGTGTRPRPMPGDGFGPPGLPEDGPRRGPEGTGMRPRPMPGDGPGLPEDGSRRGPEGTGVRPRPMPGDGGPLGPGPDGAGPRSRPVPPDGSSTRMPRPIPEDGPRRGPEGTGTRPRPMPGDGPGLPEDGPRSRQARLAGHDGPPAGPPVGPPAGPPVGPPAGPRRPGPEGSSTRMPRPMPGEDFEDGFRGLPEDGPRRGLEGTGMRPRPMPGDGPGLPEDGPRRLAPGDGPASDGRGPDGRGPDGRGPDGRGPDGRGPDGAGMRPRPVPPGDDRQARAESFADGDTGRPPRRLAPENGRQGPHDGPPSRFAEGDEGAPPLPPPGVSALGGPPPGVGGPEPREQIDPASLTTEMEAISDDIKKLREVDHTLARFSAVHDELAEQERQRKERRQKLMPWKSEVDEDATEYAEPVDPDDPDDPEPKGGKGGKGRKGRTAKQSKIVRIIKAISLTSAVVVFLASGIGWGAMLHFDSKITRIDALGQNSAAVHQAEKQLGDENFLIVGSDTRAGAKDTDGVGDTSEVVGARSDVMMIAHVPADRKRMVVVSMPRDLQVTRPACNSWDSASDTYSDKVLPQTEGVKANEVYATGGPQCVSKFMTELSGLDINRFVSVDFNGFKGMVDAVGTVGVCAPTVMDDGELGMIFDKPGKYEVDGQKALDFVRARKVKTEEFGDYDRIKRQQQFLSALLRKAMSSELLLSPSKLNGFLNAFASSTAGQNIGVDSMLTLAQSLQGLDAGRVSFVTVPHRTDEGPTPSNDDNFEVLQEDETKALFQAVIDGTPLPGEAPTEGGTTEKKAEKQPGTVGDPGSVRVQVFNQTSGGFAPKNTKTKLEEVGFKVTYIGVAPQASTRTFIRYATGNENAAATLRAAVPDAELQVDESMGGVVALMMGSEWEGAVERPQAGQGGGVSADSGAGDLPVVNAAVDPCA</sequence>
<feature type="compositionally biased region" description="Basic and acidic residues" evidence="2">
    <location>
        <begin position="690"/>
        <end position="711"/>
    </location>
</feature>
<feature type="compositionally biased region" description="Basic and acidic residues" evidence="2">
    <location>
        <begin position="640"/>
        <end position="654"/>
    </location>
</feature>
<feature type="compositionally biased region" description="Basic and acidic residues" evidence="2">
    <location>
        <begin position="73"/>
        <end position="87"/>
    </location>
</feature>
<evidence type="ECO:0000256" key="2">
    <source>
        <dbReference type="SAM" id="MobiDB-lite"/>
    </source>
</evidence>
<protein>
    <submittedName>
        <fullName evidence="5">LCP family protein</fullName>
    </submittedName>
</protein>
<evidence type="ECO:0000256" key="1">
    <source>
        <dbReference type="ARBA" id="ARBA00006068"/>
    </source>
</evidence>
<dbReference type="Proteomes" id="UP000677152">
    <property type="component" value="Chromosome"/>
</dbReference>
<feature type="compositionally biased region" description="Basic and acidic residues" evidence="2">
    <location>
        <begin position="304"/>
        <end position="315"/>
    </location>
</feature>
<dbReference type="PANTHER" id="PTHR33392">
    <property type="entry name" value="POLYISOPRENYL-TEICHOIC ACID--PEPTIDOGLYCAN TEICHOIC ACID TRANSFERASE TAGU"/>
    <property type="match status" value="1"/>
</dbReference>
<feature type="region of interest" description="Disordered" evidence="2">
    <location>
        <begin position="1231"/>
        <end position="1260"/>
    </location>
</feature>
<feature type="compositionally biased region" description="Acidic residues" evidence="2">
    <location>
        <begin position="855"/>
        <end position="873"/>
    </location>
</feature>
<feature type="compositionally biased region" description="Gly residues" evidence="2">
    <location>
        <begin position="521"/>
        <end position="532"/>
    </location>
</feature>
<name>A0AA45L2R7_9PSEU</name>
<organism evidence="5 6">
    <name type="scientific">Actinosynnema pretiosum subsp. pretiosum</name>
    <dbReference type="NCBI Taxonomy" id="103721"/>
    <lineage>
        <taxon>Bacteria</taxon>
        <taxon>Bacillati</taxon>
        <taxon>Actinomycetota</taxon>
        <taxon>Actinomycetes</taxon>
        <taxon>Pseudonocardiales</taxon>
        <taxon>Pseudonocardiaceae</taxon>
        <taxon>Actinosynnema</taxon>
    </lineage>
</organism>
<feature type="compositionally biased region" description="Basic and acidic residues" evidence="2">
    <location>
        <begin position="239"/>
        <end position="265"/>
    </location>
</feature>
<feature type="domain" description="LytR/CpsA/Psr regulator C-terminal" evidence="4">
    <location>
        <begin position="1261"/>
        <end position="1345"/>
    </location>
</feature>
<dbReference type="PANTHER" id="PTHR33392:SF6">
    <property type="entry name" value="POLYISOPRENYL-TEICHOIC ACID--PEPTIDOGLYCAN TEICHOIC ACID TRANSFERASE TAGU"/>
    <property type="match status" value="1"/>
</dbReference>
<dbReference type="Gene3D" id="3.40.630.190">
    <property type="entry name" value="LCP protein"/>
    <property type="match status" value="1"/>
</dbReference>
<feature type="compositionally biased region" description="Pro residues" evidence="2">
    <location>
        <begin position="396"/>
        <end position="425"/>
    </location>
</feature>